<evidence type="ECO:0000313" key="3">
    <source>
        <dbReference type="Proteomes" id="UP001175000"/>
    </source>
</evidence>
<keyword evidence="3" id="KW-1185">Reference proteome</keyword>
<dbReference type="EMBL" id="JAULSU010000001">
    <property type="protein sequence ID" value="KAK0632090.1"/>
    <property type="molecule type" value="Genomic_DNA"/>
</dbReference>
<evidence type="ECO:0000256" key="1">
    <source>
        <dbReference type="SAM" id="MobiDB-lite"/>
    </source>
</evidence>
<protein>
    <submittedName>
        <fullName evidence="2">Uncharacterized protein</fullName>
    </submittedName>
</protein>
<reference evidence="2" key="1">
    <citation type="submission" date="2023-06" db="EMBL/GenBank/DDBJ databases">
        <title>Genome-scale phylogeny and comparative genomics of the fungal order Sordariales.</title>
        <authorList>
            <consortium name="Lawrence Berkeley National Laboratory"/>
            <person name="Hensen N."/>
            <person name="Bonometti L."/>
            <person name="Westerberg I."/>
            <person name="Brannstrom I.O."/>
            <person name="Guillou S."/>
            <person name="Cros-Aarteil S."/>
            <person name="Calhoun S."/>
            <person name="Haridas S."/>
            <person name="Kuo A."/>
            <person name="Mondo S."/>
            <person name="Pangilinan J."/>
            <person name="Riley R."/>
            <person name="Labutti K."/>
            <person name="Andreopoulos B."/>
            <person name="Lipzen A."/>
            <person name="Chen C."/>
            <person name="Yanf M."/>
            <person name="Daum C."/>
            <person name="Ng V."/>
            <person name="Clum A."/>
            <person name="Steindorff A."/>
            <person name="Ohm R."/>
            <person name="Martin F."/>
            <person name="Silar P."/>
            <person name="Natvig D."/>
            <person name="Lalanne C."/>
            <person name="Gautier V."/>
            <person name="Ament-Velasquez S.L."/>
            <person name="Kruys A."/>
            <person name="Hutchinson M.I."/>
            <person name="Powell A.J."/>
            <person name="Barry K."/>
            <person name="Miller A.N."/>
            <person name="Grigoriev I.V."/>
            <person name="Debuchy R."/>
            <person name="Gladieux P."/>
            <person name="Thoren M.H."/>
            <person name="Johannesson H."/>
        </authorList>
    </citation>
    <scope>NUCLEOTIDE SEQUENCE</scope>
    <source>
        <strain evidence="2">CBS 606.72</strain>
    </source>
</reference>
<accession>A0AA40CBF4</accession>
<dbReference type="AlphaFoldDB" id="A0AA40CBF4"/>
<evidence type="ECO:0000313" key="2">
    <source>
        <dbReference type="EMBL" id="KAK0632090.1"/>
    </source>
</evidence>
<proteinExistence type="predicted"/>
<dbReference type="Proteomes" id="UP001175000">
    <property type="component" value="Unassembled WGS sequence"/>
</dbReference>
<feature type="region of interest" description="Disordered" evidence="1">
    <location>
        <begin position="1"/>
        <end position="20"/>
    </location>
</feature>
<gene>
    <name evidence="2" type="ORF">B0T14DRAFT_490510</name>
</gene>
<feature type="compositionally biased region" description="Polar residues" evidence="1">
    <location>
        <begin position="34"/>
        <end position="48"/>
    </location>
</feature>
<organism evidence="2 3">
    <name type="scientific">Immersiella caudata</name>
    <dbReference type="NCBI Taxonomy" id="314043"/>
    <lineage>
        <taxon>Eukaryota</taxon>
        <taxon>Fungi</taxon>
        <taxon>Dikarya</taxon>
        <taxon>Ascomycota</taxon>
        <taxon>Pezizomycotina</taxon>
        <taxon>Sordariomycetes</taxon>
        <taxon>Sordariomycetidae</taxon>
        <taxon>Sordariales</taxon>
        <taxon>Lasiosphaeriaceae</taxon>
        <taxon>Immersiella</taxon>
    </lineage>
</organism>
<sequence>MLEALSPPDNGPWPAIAHRNDLYPSEGPKPTFANEISNRPSDVANPSSHVPIKPTLPRHQSKGPGPNLLDLPLEIRLQIYSWVHLLHPLAQPDLSPWYPVPSHTAYFLVPIMAPIFWRSNEDSHSSTTYLPTTPPDQPSPKLLSPYRPQSYLPTSLLLASHQIYIESRTLPFRNSEFVFVTWFSSGLSAARALVKGLRPWQRDAMRFARIELQIRDLGDVTRLAAWEELCGYWKEGMRGLRIKVDLEDGDVQGKGRGEWWMLGREWAPKTWSGERHQWVAGLGGMRRLRAVEVEIVGRKMDDVERVEWCADLGRRLNGTVRVVCVRKVEQSFGT</sequence>
<feature type="region of interest" description="Disordered" evidence="1">
    <location>
        <begin position="27"/>
        <end position="67"/>
    </location>
</feature>
<name>A0AA40CBF4_9PEZI</name>
<comment type="caution">
    <text evidence="2">The sequence shown here is derived from an EMBL/GenBank/DDBJ whole genome shotgun (WGS) entry which is preliminary data.</text>
</comment>
<dbReference type="PANTHER" id="PTHR38790">
    <property type="entry name" value="2EXR DOMAIN-CONTAINING PROTEIN-RELATED"/>
    <property type="match status" value="1"/>
</dbReference>